<proteinExistence type="predicted"/>
<dbReference type="AlphaFoldDB" id="A0AAV3RUJ3"/>
<sequence>MATPGTFFFFFFPFVKMKFWHISYDYSILS</sequence>
<reference evidence="1 2" key="1">
    <citation type="submission" date="2024-01" db="EMBL/GenBank/DDBJ databases">
        <title>The complete chloroplast genome sequence of Lithospermum erythrorhizon: insights into the phylogenetic relationship among Boraginaceae species and the maternal lineages of purple gromwells.</title>
        <authorList>
            <person name="Okada T."/>
            <person name="Watanabe K."/>
        </authorList>
    </citation>
    <scope>NUCLEOTIDE SEQUENCE [LARGE SCALE GENOMIC DNA]</scope>
</reference>
<gene>
    <name evidence="1" type="ORF">LIER_30743</name>
</gene>
<name>A0AAV3RUJ3_LITER</name>
<evidence type="ECO:0000313" key="2">
    <source>
        <dbReference type="Proteomes" id="UP001454036"/>
    </source>
</evidence>
<protein>
    <submittedName>
        <fullName evidence="1">Uncharacterized protein</fullName>
    </submittedName>
</protein>
<comment type="caution">
    <text evidence="1">The sequence shown here is derived from an EMBL/GenBank/DDBJ whole genome shotgun (WGS) entry which is preliminary data.</text>
</comment>
<accession>A0AAV3RUJ3</accession>
<evidence type="ECO:0000313" key="1">
    <source>
        <dbReference type="EMBL" id="GAA0183311.1"/>
    </source>
</evidence>
<dbReference type="Proteomes" id="UP001454036">
    <property type="component" value="Unassembled WGS sequence"/>
</dbReference>
<dbReference type="EMBL" id="BAABME010011148">
    <property type="protein sequence ID" value="GAA0183311.1"/>
    <property type="molecule type" value="Genomic_DNA"/>
</dbReference>
<keyword evidence="2" id="KW-1185">Reference proteome</keyword>
<organism evidence="1 2">
    <name type="scientific">Lithospermum erythrorhizon</name>
    <name type="common">Purple gromwell</name>
    <name type="synonym">Lithospermum officinale var. erythrorhizon</name>
    <dbReference type="NCBI Taxonomy" id="34254"/>
    <lineage>
        <taxon>Eukaryota</taxon>
        <taxon>Viridiplantae</taxon>
        <taxon>Streptophyta</taxon>
        <taxon>Embryophyta</taxon>
        <taxon>Tracheophyta</taxon>
        <taxon>Spermatophyta</taxon>
        <taxon>Magnoliopsida</taxon>
        <taxon>eudicotyledons</taxon>
        <taxon>Gunneridae</taxon>
        <taxon>Pentapetalae</taxon>
        <taxon>asterids</taxon>
        <taxon>lamiids</taxon>
        <taxon>Boraginales</taxon>
        <taxon>Boraginaceae</taxon>
        <taxon>Boraginoideae</taxon>
        <taxon>Lithospermeae</taxon>
        <taxon>Lithospermum</taxon>
    </lineage>
</organism>